<reference evidence="1" key="1">
    <citation type="submission" date="2020-03" db="EMBL/GenBank/DDBJ databases">
        <title>The deep terrestrial virosphere.</title>
        <authorList>
            <person name="Holmfeldt K."/>
            <person name="Nilsson E."/>
            <person name="Simone D."/>
            <person name="Lopez-Fernandez M."/>
            <person name="Wu X."/>
            <person name="de Brujin I."/>
            <person name="Lundin D."/>
            <person name="Andersson A."/>
            <person name="Bertilsson S."/>
            <person name="Dopson M."/>
        </authorList>
    </citation>
    <scope>NUCLEOTIDE SEQUENCE</scope>
    <source>
        <strain evidence="1">TM448A03703</strain>
        <strain evidence="2">TM448B03554</strain>
    </source>
</reference>
<accession>A0A6H2A1N1</accession>
<name>A0A6H2A1N1_9ZZZZ</name>
<dbReference type="EMBL" id="MT145025">
    <property type="protein sequence ID" value="QJI02723.1"/>
    <property type="molecule type" value="Genomic_DNA"/>
</dbReference>
<proteinExistence type="predicted"/>
<evidence type="ECO:0000313" key="1">
    <source>
        <dbReference type="EMBL" id="QJA53561.1"/>
    </source>
</evidence>
<sequence length="60" mass="6791">MTIDEAIDRNEELRGELVWEGKLEKAEAVGLGITALRRVLSFRNMTKIMSETLLPGETEE</sequence>
<evidence type="ECO:0000313" key="2">
    <source>
        <dbReference type="EMBL" id="QJI02723.1"/>
    </source>
</evidence>
<dbReference type="AlphaFoldDB" id="A0A6H2A1N1"/>
<dbReference type="EMBL" id="MT144431">
    <property type="protein sequence ID" value="QJA53561.1"/>
    <property type="molecule type" value="Genomic_DNA"/>
</dbReference>
<gene>
    <name evidence="1" type="ORF">TM448A03703_0010</name>
    <name evidence="2" type="ORF">TM448B03554_0006</name>
</gene>
<protein>
    <submittedName>
        <fullName evidence="1">Uncharacterized protein</fullName>
    </submittedName>
</protein>
<organism evidence="1">
    <name type="scientific">viral metagenome</name>
    <dbReference type="NCBI Taxonomy" id="1070528"/>
    <lineage>
        <taxon>unclassified sequences</taxon>
        <taxon>metagenomes</taxon>
        <taxon>organismal metagenomes</taxon>
    </lineage>
</organism>